<organism evidence="1 2">
    <name type="scientific">Halapricum desulfuricans</name>
    <dbReference type="NCBI Taxonomy" id="2841257"/>
    <lineage>
        <taxon>Archaea</taxon>
        <taxon>Methanobacteriati</taxon>
        <taxon>Methanobacteriota</taxon>
        <taxon>Stenosarchaea group</taxon>
        <taxon>Halobacteria</taxon>
        <taxon>Halobacteriales</taxon>
        <taxon>Haloarculaceae</taxon>
        <taxon>Halapricum</taxon>
    </lineage>
</organism>
<accession>A0A897P124</accession>
<evidence type="ECO:0000313" key="1">
    <source>
        <dbReference type="EMBL" id="QSG15956.1"/>
    </source>
</evidence>
<protein>
    <submittedName>
        <fullName evidence="1">Uncharacterized protein</fullName>
    </submittedName>
</protein>
<gene>
    <name evidence="1" type="ORF">HSEST_2446</name>
</gene>
<evidence type="ECO:0000313" key="2">
    <source>
        <dbReference type="Proteomes" id="UP000663292"/>
    </source>
</evidence>
<dbReference type="Proteomes" id="UP000663292">
    <property type="component" value="Chromosome"/>
</dbReference>
<keyword evidence="2" id="KW-1185">Reference proteome</keyword>
<dbReference type="EMBL" id="CP064791">
    <property type="protein sequence ID" value="QSG15956.1"/>
    <property type="molecule type" value="Genomic_DNA"/>
</dbReference>
<name>A0A897P124_9EURY</name>
<sequence>MTSVLTSLCLYCEGDYIVEFVLDGWKAFSDSDIRSDLSLCVDRNTGNKVPYLRYTYIYSRCSM</sequence>
<reference evidence="1 2" key="1">
    <citation type="submission" date="2020-11" db="EMBL/GenBank/DDBJ databases">
        <title>Carbohydrate-dependent, anaerobic sulfur respiration: A novel catabolism in halophilic archaea.</title>
        <authorList>
            <person name="Sorokin D.Y."/>
            <person name="Messina E."/>
            <person name="Smedile F."/>
            <person name="La Cono V."/>
            <person name="Hallsworth J.E."/>
            <person name="Yakimov M.M."/>
        </authorList>
    </citation>
    <scope>NUCLEOTIDE SEQUENCE [LARGE SCALE GENOMIC DNA]</scope>
    <source>
        <strain evidence="1 2">HSR-Est</strain>
    </source>
</reference>
<dbReference type="AlphaFoldDB" id="A0A897P124"/>
<proteinExistence type="predicted"/>